<feature type="compositionally biased region" description="Gly residues" evidence="1">
    <location>
        <begin position="170"/>
        <end position="180"/>
    </location>
</feature>
<feature type="compositionally biased region" description="Basic and acidic residues" evidence="1">
    <location>
        <begin position="158"/>
        <end position="169"/>
    </location>
</feature>
<feature type="region of interest" description="Disordered" evidence="1">
    <location>
        <begin position="1"/>
        <end position="118"/>
    </location>
</feature>
<feature type="region of interest" description="Disordered" evidence="1">
    <location>
        <begin position="141"/>
        <end position="202"/>
    </location>
</feature>
<proteinExistence type="predicted"/>
<name>A0A061S230_9CHLO</name>
<gene>
    <name evidence="2" type="ORF">TSPGSL018_13303</name>
</gene>
<feature type="compositionally biased region" description="Pro residues" evidence="1">
    <location>
        <begin position="97"/>
        <end position="109"/>
    </location>
</feature>
<organism evidence="2">
    <name type="scientific">Tetraselmis sp. GSL018</name>
    <dbReference type="NCBI Taxonomy" id="582737"/>
    <lineage>
        <taxon>Eukaryota</taxon>
        <taxon>Viridiplantae</taxon>
        <taxon>Chlorophyta</taxon>
        <taxon>core chlorophytes</taxon>
        <taxon>Chlorodendrophyceae</taxon>
        <taxon>Chlorodendrales</taxon>
        <taxon>Chlorodendraceae</taxon>
        <taxon>Tetraselmis</taxon>
    </lineage>
</organism>
<sequence length="202" mass="20228">PLLSNRSPAAGQGIPPSASALGRSTAHQPFSSKAEGPAAAAPVQESAGEGWQWLCQPTDQAGAPGPTTNRPHPSPQGSCPSAGGARSAPPLGAAPGGAPPPRRAPPPTPLWWAGPEAGMGTVTGRLQIESSRVGGFCRFCKTFHQPPSPPPPSHLGHRSPDGHEGDRLGEGGGRGHGCGAQGAPMRWGRSGKPAGRDKGTGA</sequence>
<reference evidence="2" key="1">
    <citation type="submission" date="2014-05" db="EMBL/GenBank/DDBJ databases">
        <title>The transcriptome of the halophilic microalga Tetraselmis sp. GSL018 isolated from the Great Salt Lake, Utah.</title>
        <authorList>
            <person name="Jinkerson R.E."/>
            <person name="D'Adamo S."/>
            <person name="Posewitz M.C."/>
        </authorList>
    </citation>
    <scope>NUCLEOTIDE SEQUENCE</scope>
    <source>
        <strain evidence="2">GSL018</strain>
    </source>
</reference>
<evidence type="ECO:0000256" key="1">
    <source>
        <dbReference type="SAM" id="MobiDB-lite"/>
    </source>
</evidence>
<evidence type="ECO:0000313" key="2">
    <source>
        <dbReference type="EMBL" id="JAC79197.1"/>
    </source>
</evidence>
<dbReference type="AlphaFoldDB" id="A0A061S230"/>
<feature type="non-terminal residue" evidence="2">
    <location>
        <position position="1"/>
    </location>
</feature>
<protein>
    <submittedName>
        <fullName evidence="2">Uncharacterized protein</fullName>
    </submittedName>
</protein>
<dbReference type="EMBL" id="GBEZ01006182">
    <property type="protein sequence ID" value="JAC79197.1"/>
    <property type="molecule type" value="Transcribed_RNA"/>
</dbReference>
<accession>A0A061S230</accession>
<feature type="compositionally biased region" description="Low complexity" evidence="1">
    <location>
        <begin position="77"/>
        <end position="93"/>
    </location>
</feature>